<name>A0ABM8VWF6_GIGMA</name>
<feature type="non-terminal residue" evidence="2">
    <location>
        <position position="420"/>
    </location>
</feature>
<dbReference type="InterPro" id="IPR029063">
    <property type="entry name" value="SAM-dependent_MTases_sf"/>
</dbReference>
<dbReference type="Pfam" id="PF13649">
    <property type="entry name" value="Methyltransf_25"/>
    <property type="match status" value="1"/>
</dbReference>
<dbReference type="InterPro" id="IPR041698">
    <property type="entry name" value="Methyltransf_25"/>
</dbReference>
<accession>A0ABM8VWF6</accession>
<dbReference type="EMBL" id="CAJVQB010000070">
    <property type="protein sequence ID" value="CAG8463324.1"/>
    <property type="molecule type" value="Genomic_DNA"/>
</dbReference>
<dbReference type="Proteomes" id="UP000789901">
    <property type="component" value="Unassembled WGS sequence"/>
</dbReference>
<gene>
    <name evidence="2" type="ORF">GMARGA_LOCUS415</name>
</gene>
<proteinExistence type="predicted"/>
<protein>
    <submittedName>
        <fullName evidence="2">28368_t:CDS:1</fullName>
    </submittedName>
</protein>
<keyword evidence="3" id="KW-1185">Reference proteome</keyword>
<organism evidence="2 3">
    <name type="scientific">Gigaspora margarita</name>
    <dbReference type="NCBI Taxonomy" id="4874"/>
    <lineage>
        <taxon>Eukaryota</taxon>
        <taxon>Fungi</taxon>
        <taxon>Fungi incertae sedis</taxon>
        <taxon>Mucoromycota</taxon>
        <taxon>Glomeromycotina</taxon>
        <taxon>Glomeromycetes</taxon>
        <taxon>Diversisporales</taxon>
        <taxon>Gigasporaceae</taxon>
        <taxon>Gigaspora</taxon>
    </lineage>
</organism>
<feature type="domain" description="Methyltransferase" evidence="1">
    <location>
        <begin position="87"/>
        <end position="168"/>
    </location>
</feature>
<dbReference type="Gene3D" id="3.40.50.150">
    <property type="entry name" value="Vaccinia Virus protein VP39"/>
    <property type="match status" value="1"/>
</dbReference>
<evidence type="ECO:0000313" key="2">
    <source>
        <dbReference type="EMBL" id="CAG8463324.1"/>
    </source>
</evidence>
<evidence type="ECO:0000259" key="1">
    <source>
        <dbReference type="Pfam" id="PF13649"/>
    </source>
</evidence>
<evidence type="ECO:0000313" key="3">
    <source>
        <dbReference type="Proteomes" id="UP000789901"/>
    </source>
</evidence>
<comment type="caution">
    <text evidence="2">The sequence shown here is derived from an EMBL/GenBank/DDBJ whole genome shotgun (WGS) entry which is preliminary data.</text>
</comment>
<sequence length="420" mass="48710">MNGNNAHDNSKTNNTMYPNEENLNCLDQFRFIDGRRYHNEDNANYYFPNDKQESDRLRTQHFWVYEIWKGNFSSPLKQKLENGNMTVLDIGCGDGTWTLACSATYPNSTFVGVDFSPIFPSPSSCPPNAGFLQHNVLEGLPFPENTLDFVFMRFMSTFTQRDWEQLMSNNFFESKNIKLLSSFDIKSLFEKSNRITDIHCEERSSPIGKWAGRVGQALLNIQCALMGIKPFLAPFMNISDEQFKHLIDKLDVESNDNHAYKKNVTKSNPYYLLPEYDNIVRLETSKVLNPPQESFLDCTQEEIKKNFEALKSKLAHLTKSTMNLNWYKNFKPDIETYFFGTEEKYKCEISESIYSKCDEFVNSFGKMDIPNNLKNITHDKISKTNTNIFMPRNEQSEGTYISDVIMPLLRATLTRINDRT</sequence>
<dbReference type="SUPFAM" id="SSF53335">
    <property type="entry name" value="S-adenosyl-L-methionine-dependent methyltransferases"/>
    <property type="match status" value="1"/>
</dbReference>
<reference evidence="2 3" key="1">
    <citation type="submission" date="2021-06" db="EMBL/GenBank/DDBJ databases">
        <authorList>
            <person name="Kallberg Y."/>
            <person name="Tangrot J."/>
            <person name="Rosling A."/>
        </authorList>
    </citation>
    <scope>NUCLEOTIDE SEQUENCE [LARGE SCALE GENOMIC DNA]</scope>
    <source>
        <strain evidence="2 3">120-4 pot B 10/14</strain>
    </source>
</reference>
<dbReference type="CDD" id="cd02440">
    <property type="entry name" value="AdoMet_MTases"/>
    <property type="match status" value="1"/>
</dbReference>